<dbReference type="EMBL" id="WFLM01000008">
    <property type="protein sequence ID" value="KAB8036064.1"/>
    <property type="molecule type" value="Genomic_DNA"/>
</dbReference>
<dbReference type="InterPro" id="IPR036291">
    <property type="entry name" value="NAD(P)-bd_dom_sf"/>
</dbReference>
<gene>
    <name evidence="7" type="ORF">GCL60_16000</name>
</gene>
<keyword evidence="8" id="KW-1185">Reference proteome</keyword>
<comment type="similarity">
    <text evidence="1 4">Belongs to the D-isomer specific 2-hydroxyacid dehydrogenase family.</text>
</comment>
<proteinExistence type="inferred from homology"/>
<feature type="domain" description="D-isomer specific 2-hydroxyacid dehydrogenase NAD-binding" evidence="6">
    <location>
        <begin position="110"/>
        <end position="295"/>
    </location>
</feature>
<dbReference type="GO" id="GO:0004617">
    <property type="term" value="F:phosphoglycerate dehydrogenase activity"/>
    <property type="evidence" value="ECO:0007669"/>
    <property type="project" value="UniProtKB-ARBA"/>
</dbReference>
<dbReference type="PANTHER" id="PTHR43026">
    <property type="entry name" value="2-HYDROXYACID DEHYDROGENASE HOMOLOG 1-RELATED"/>
    <property type="match status" value="1"/>
</dbReference>
<dbReference type="InterPro" id="IPR006139">
    <property type="entry name" value="D-isomer_2_OHA_DH_cat_dom"/>
</dbReference>
<dbReference type="PROSITE" id="PS00670">
    <property type="entry name" value="D_2_HYDROXYACID_DH_2"/>
    <property type="match status" value="1"/>
</dbReference>
<dbReference type="InterPro" id="IPR058205">
    <property type="entry name" value="D-LDH-like"/>
</dbReference>
<dbReference type="RefSeq" id="WP_153421754.1">
    <property type="nucleotide sequence ID" value="NZ_WFLM01000008.1"/>
</dbReference>
<dbReference type="PROSITE" id="PS00671">
    <property type="entry name" value="D_2_HYDROXYACID_DH_3"/>
    <property type="match status" value="1"/>
</dbReference>
<dbReference type="InterPro" id="IPR029753">
    <property type="entry name" value="D-isomer_DH_CS"/>
</dbReference>
<dbReference type="SUPFAM" id="SSF51735">
    <property type="entry name" value="NAD(P)-binding Rossmann-fold domains"/>
    <property type="match status" value="1"/>
</dbReference>
<dbReference type="GO" id="GO:0006564">
    <property type="term" value="P:L-serine biosynthetic process"/>
    <property type="evidence" value="ECO:0007669"/>
    <property type="project" value="UniProtKB-ARBA"/>
</dbReference>
<sequence length="328" mass="37013">MNIIVFSCLNYEKDYFNEINKSFHNKIEFVESHLNPQTAVLAKGYECVCAFVNDTLNEKTLNILKENGVKLIALRSAGFNHVDLSAASKLNIPIVRVPAYSPHAIAEHAVALLLTLNRKTHKAYNRSREFNFSLEGLIGFDLYKKTVGIVGTGKIGIEMARIMLGFGCEVLAYDKFPDASLKNVKYVSLKEIYTNSDIISLHIPLNKETFHIINKNSFEQMKKNVILINTSRGAIIDTKSLIFALKNNQIKGAALDVYEEEENYFFSDFSEHGINDDILARLLSFPNVIITGHQGFLTNEAITNIIETTLQNIKDFETNKELKNLVKN</sequence>
<dbReference type="PANTHER" id="PTHR43026:SF1">
    <property type="entry name" value="2-HYDROXYACID DEHYDROGENASE HOMOLOG 1-RELATED"/>
    <property type="match status" value="1"/>
</dbReference>
<dbReference type="Gene3D" id="3.40.50.720">
    <property type="entry name" value="NAD(P)-binding Rossmann-like Domain"/>
    <property type="match status" value="2"/>
</dbReference>
<dbReference type="GO" id="GO:0008720">
    <property type="term" value="F:D-lactate dehydrogenase (NAD+) activity"/>
    <property type="evidence" value="ECO:0007669"/>
    <property type="project" value="TreeGrafter"/>
</dbReference>
<dbReference type="GO" id="GO:0047545">
    <property type="term" value="F:(S)-2-hydroxyglutarate dehydrogenase activity"/>
    <property type="evidence" value="ECO:0007669"/>
    <property type="project" value="UniProtKB-ARBA"/>
</dbReference>
<reference evidence="7 8" key="1">
    <citation type="submission" date="2019-10" db="EMBL/GenBank/DDBJ databases">
        <title>New species of Slilvanegrellaceae.</title>
        <authorList>
            <person name="Pitt A."/>
            <person name="Hahn M.W."/>
        </authorList>
    </citation>
    <scope>NUCLEOTIDE SEQUENCE [LARGE SCALE GENOMIC DNA]</scope>
    <source>
        <strain evidence="7 8">SP-Ram-0.45-NSY-1</strain>
    </source>
</reference>
<evidence type="ECO:0000259" key="6">
    <source>
        <dbReference type="Pfam" id="PF02826"/>
    </source>
</evidence>
<dbReference type="CDD" id="cd12183">
    <property type="entry name" value="LDH_like_2"/>
    <property type="match status" value="1"/>
</dbReference>
<feature type="domain" description="D-isomer specific 2-hydroxyacid dehydrogenase catalytic" evidence="5">
    <location>
        <begin position="10"/>
        <end position="327"/>
    </location>
</feature>
<protein>
    <submittedName>
        <fullName evidence="7">2-hydroxyacid dehydrogenase</fullName>
    </submittedName>
</protein>
<evidence type="ECO:0000259" key="5">
    <source>
        <dbReference type="Pfam" id="PF00389"/>
    </source>
</evidence>
<dbReference type="Pfam" id="PF02826">
    <property type="entry name" value="2-Hacid_dh_C"/>
    <property type="match status" value="1"/>
</dbReference>
<dbReference type="InterPro" id="IPR029752">
    <property type="entry name" value="D-isomer_DH_CS1"/>
</dbReference>
<dbReference type="InterPro" id="IPR006140">
    <property type="entry name" value="D-isomer_DH_NAD-bd"/>
</dbReference>
<evidence type="ECO:0000256" key="3">
    <source>
        <dbReference type="ARBA" id="ARBA00023027"/>
    </source>
</evidence>
<dbReference type="OrthoDB" id="9793626at2"/>
<comment type="caution">
    <text evidence="7">The sequence shown here is derived from an EMBL/GenBank/DDBJ whole genome shotgun (WGS) entry which is preliminary data.</text>
</comment>
<dbReference type="Pfam" id="PF00389">
    <property type="entry name" value="2-Hacid_dh"/>
    <property type="match status" value="1"/>
</dbReference>
<evidence type="ECO:0000313" key="7">
    <source>
        <dbReference type="EMBL" id="KAB8036064.1"/>
    </source>
</evidence>
<evidence type="ECO:0000256" key="2">
    <source>
        <dbReference type="ARBA" id="ARBA00023002"/>
    </source>
</evidence>
<evidence type="ECO:0000256" key="1">
    <source>
        <dbReference type="ARBA" id="ARBA00005854"/>
    </source>
</evidence>
<keyword evidence="3" id="KW-0520">NAD</keyword>
<accession>A0A6N6VNC9</accession>
<name>A0A6N6VNC9_9BACT</name>
<dbReference type="GO" id="GO:0051287">
    <property type="term" value="F:NAD binding"/>
    <property type="evidence" value="ECO:0007669"/>
    <property type="project" value="InterPro"/>
</dbReference>
<keyword evidence="2 4" id="KW-0560">Oxidoreductase</keyword>
<dbReference type="PROSITE" id="PS00065">
    <property type="entry name" value="D_2_HYDROXYACID_DH_1"/>
    <property type="match status" value="1"/>
</dbReference>
<dbReference type="Proteomes" id="UP000437748">
    <property type="component" value="Unassembled WGS sequence"/>
</dbReference>
<dbReference type="FunFam" id="3.40.50.720:FF:000041">
    <property type="entry name" value="D-3-phosphoglycerate dehydrogenase"/>
    <property type="match status" value="1"/>
</dbReference>
<evidence type="ECO:0000313" key="8">
    <source>
        <dbReference type="Proteomes" id="UP000437748"/>
    </source>
</evidence>
<organism evidence="7 8">
    <name type="scientific">Silvanigrella paludirubra</name>
    <dbReference type="NCBI Taxonomy" id="2499159"/>
    <lineage>
        <taxon>Bacteria</taxon>
        <taxon>Pseudomonadati</taxon>
        <taxon>Bdellovibrionota</taxon>
        <taxon>Oligoflexia</taxon>
        <taxon>Silvanigrellales</taxon>
        <taxon>Silvanigrellaceae</taxon>
        <taxon>Silvanigrella</taxon>
    </lineage>
</organism>
<dbReference type="AlphaFoldDB" id="A0A6N6VNC9"/>
<dbReference type="SUPFAM" id="SSF52283">
    <property type="entry name" value="Formate/glycerate dehydrogenase catalytic domain-like"/>
    <property type="match status" value="1"/>
</dbReference>
<evidence type="ECO:0000256" key="4">
    <source>
        <dbReference type="RuleBase" id="RU003719"/>
    </source>
</evidence>